<dbReference type="Gene3D" id="3.10.450.50">
    <property type="match status" value="1"/>
</dbReference>
<dbReference type="InterPro" id="IPR009959">
    <property type="entry name" value="Cyclase_SnoaL-like"/>
</dbReference>
<dbReference type="GO" id="GO:0030638">
    <property type="term" value="P:polyketide metabolic process"/>
    <property type="evidence" value="ECO:0007669"/>
    <property type="project" value="InterPro"/>
</dbReference>
<dbReference type="EMBL" id="SZZH01000004">
    <property type="protein sequence ID" value="TKV57760.1"/>
    <property type="molecule type" value="Genomic_DNA"/>
</dbReference>
<dbReference type="Pfam" id="PF07366">
    <property type="entry name" value="SnoaL"/>
    <property type="match status" value="1"/>
</dbReference>
<sequence>MTMDSPQKAAIAQAWARAWDDGDVDALDDLLAPGFTRRTQGSKTSLSADELKKEIRATREAFPDLVTTIDEIVLDGDRVAIFWTSTGTHQAELLGIPATRRKVVTYGSNLCTLSDGKLTDERVTWDPRHLLTALGISTVRHD</sequence>
<comment type="caution">
    <text evidence="1">The sequence shown here is derived from an EMBL/GenBank/DDBJ whole genome shotgun (WGS) entry which is preliminary data.</text>
</comment>
<dbReference type="RefSeq" id="WP_137450844.1">
    <property type="nucleotide sequence ID" value="NZ_SZZH01000004.1"/>
</dbReference>
<dbReference type="Proteomes" id="UP000306985">
    <property type="component" value="Unassembled WGS sequence"/>
</dbReference>
<dbReference type="OrthoDB" id="9792858at2"/>
<gene>
    <name evidence="1" type="ORF">FDO65_16600</name>
</gene>
<protein>
    <submittedName>
        <fullName evidence="1">Ester cyclase</fullName>
    </submittedName>
</protein>
<dbReference type="InterPro" id="IPR032710">
    <property type="entry name" value="NTF2-like_dom_sf"/>
</dbReference>
<evidence type="ECO:0000313" key="2">
    <source>
        <dbReference type="Proteomes" id="UP000306985"/>
    </source>
</evidence>
<dbReference type="SUPFAM" id="SSF54427">
    <property type="entry name" value="NTF2-like"/>
    <property type="match status" value="1"/>
</dbReference>
<proteinExistence type="predicted"/>
<dbReference type="AlphaFoldDB" id="A0A4U6QCK8"/>
<dbReference type="PANTHER" id="PTHR38436">
    <property type="entry name" value="POLYKETIDE CYCLASE SNOAL-LIKE DOMAIN"/>
    <property type="match status" value="1"/>
</dbReference>
<reference evidence="1 2" key="1">
    <citation type="submission" date="2019-05" db="EMBL/GenBank/DDBJ databases">
        <title>Nakamurella sp. N5BH11, whole genome shotgun sequence.</title>
        <authorList>
            <person name="Tuo L."/>
        </authorList>
    </citation>
    <scope>NUCLEOTIDE SEQUENCE [LARGE SCALE GENOMIC DNA]</scope>
    <source>
        <strain evidence="1 2">N5BH11</strain>
    </source>
</reference>
<accession>A0A4U6QCK8</accession>
<evidence type="ECO:0000313" key="1">
    <source>
        <dbReference type="EMBL" id="TKV57760.1"/>
    </source>
</evidence>
<organism evidence="1 2">
    <name type="scientific">Nakamurella flava</name>
    <dbReference type="NCBI Taxonomy" id="2576308"/>
    <lineage>
        <taxon>Bacteria</taxon>
        <taxon>Bacillati</taxon>
        <taxon>Actinomycetota</taxon>
        <taxon>Actinomycetes</taxon>
        <taxon>Nakamurellales</taxon>
        <taxon>Nakamurellaceae</taxon>
        <taxon>Nakamurella</taxon>
    </lineage>
</organism>
<keyword evidence="2" id="KW-1185">Reference proteome</keyword>
<dbReference type="PANTHER" id="PTHR38436:SF1">
    <property type="entry name" value="ESTER CYCLASE"/>
    <property type="match status" value="1"/>
</dbReference>
<name>A0A4U6QCK8_9ACTN</name>